<name>A0ABV2Q2H9_9BURK</name>
<dbReference type="Gene3D" id="3.40.640.10">
    <property type="entry name" value="Type I PLP-dependent aspartate aminotransferase-like (Major domain)"/>
    <property type="match status" value="1"/>
</dbReference>
<gene>
    <name evidence="5" type="ORF">ABIE13_000323</name>
</gene>
<dbReference type="InterPro" id="IPR015424">
    <property type="entry name" value="PyrdxlP-dep_Trfase"/>
</dbReference>
<sequence>MPTMNPLLSKLQPYPFERLRQLFADVTPNPDYRPISLGIGEPRHATPDFIKQALAGSLDSGLTGYPPTGGDPQLREACAAWLKRRYDVEVSPATQILPVLGSREALFALAQTVVDSSRPDAVVVCPNPFYQIYEGAAFLAGASPHYVPSDPARNFAPRWDQVPASVWERTQLVFVCSPGNPTGAVMPLPEWQMLFELSDKHGFVIASDECYSEIYFREEAPLGGLEAALKLGRTDFKNLIMLTSLSKRSNVPGMRSGFVAGDAALIKPFLLYRTYHGSAMSPAVQTASIAAWNDEAHVVENRRLYREKFALAAPMLEKVMDVRLPDAGFYLWAGVPAQWEDDTRFARELLAQYNVTVLPGSYLAREAAGSNPGRGRVRMALVAETAECVEAAERIVKFIHSNT</sequence>
<dbReference type="InterPro" id="IPR015421">
    <property type="entry name" value="PyrdxlP-dep_Trfase_major"/>
</dbReference>
<evidence type="ECO:0000259" key="4">
    <source>
        <dbReference type="Pfam" id="PF00155"/>
    </source>
</evidence>
<dbReference type="SUPFAM" id="SSF53383">
    <property type="entry name" value="PLP-dependent transferases"/>
    <property type="match status" value="1"/>
</dbReference>
<dbReference type="InterPro" id="IPR015422">
    <property type="entry name" value="PyrdxlP-dep_Trfase_small"/>
</dbReference>
<keyword evidence="6" id="KW-1185">Reference proteome</keyword>
<evidence type="ECO:0000256" key="2">
    <source>
        <dbReference type="ARBA" id="ARBA00022576"/>
    </source>
</evidence>
<dbReference type="EC" id="2.6.1.17" evidence="5"/>
<dbReference type="PANTHER" id="PTHR42832:SF3">
    <property type="entry name" value="L-GLUTAMINE--4-(METHYLSULFANYL)-2-OXOBUTANOATE AMINOTRANSFERASE"/>
    <property type="match status" value="1"/>
</dbReference>
<dbReference type="CDD" id="cd00609">
    <property type="entry name" value="AAT_like"/>
    <property type="match status" value="1"/>
</dbReference>
<dbReference type="NCBIfam" id="TIGR03538">
    <property type="entry name" value="DapC_gpp"/>
    <property type="match status" value="1"/>
</dbReference>
<dbReference type="Gene3D" id="3.90.1150.10">
    <property type="entry name" value="Aspartate Aminotransferase, domain 1"/>
    <property type="match status" value="1"/>
</dbReference>
<dbReference type="Proteomes" id="UP001549320">
    <property type="component" value="Unassembled WGS sequence"/>
</dbReference>
<comment type="caution">
    <text evidence="5">The sequence shown here is derived from an EMBL/GenBank/DDBJ whole genome shotgun (WGS) entry which is preliminary data.</text>
</comment>
<dbReference type="InterPro" id="IPR004839">
    <property type="entry name" value="Aminotransferase_I/II_large"/>
</dbReference>
<comment type="cofactor">
    <cofactor evidence="1">
        <name>pyridoxal 5'-phosphate</name>
        <dbReference type="ChEBI" id="CHEBI:597326"/>
    </cofactor>
</comment>
<organism evidence="5 6">
    <name type="scientific">Ottowia thiooxydans</name>
    <dbReference type="NCBI Taxonomy" id="219182"/>
    <lineage>
        <taxon>Bacteria</taxon>
        <taxon>Pseudomonadati</taxon>
        <taxon>Pseudomonadota</taxon>
        <taxon>Betaproteobacteria</taxon>
        <taxon>Burkholderiales</taxon>
        <taxon>Comamonadaceae</taxon>
        <taxon>Ottowia</taxon>
    </lineage>
</organism>
<dbReference type="EMBL" id="JBEPSH010000001">
    <property type="protein sequence ID" value="MET4575226.1"/>
    <property type="molecule type" value="Genomic_DNA"/>
</dbReference>
<dbReference type="PANTHER" id="PTHR42832">
    <property type="entry name" value="AMINO ACID AMINOTRANSFERASE"/>
    <property type="match status" value="1"/>
</dbReference>
<evidence type="ECO:0000313" key="5">
    <source>
        <dbReference type="EMBL" id="MET4575226.1"/>
    </source>
</evidence>
<keyword evidence="2 5" id="KW-0032">Aminotransferase</keyword>
<keyword evidence="3 5" id="KW-0808">Transferase</keyword>
<dbReference type="InterPro" id="IPR019878">
    <property type="entry name" value="DapC_beta/gammaproteobac"/>
</dbReference>
<accession>A0ABV2Q2H9</accession>
<dbReference type="Pfam" id="PF00155">
    <property type="entry name" value="Aminotran_1_2"/>
    <property type="match status" value="1"/>
</dbReference>
<dbReference type="GO" id="GO:0009016">
    <property type="term" value="F:succinyldiaminopimelate transaminase activity"/>
    <property type="evidence" value="ECO:0007669"/>
    <property type="project" value="UniProtKB-EC"/>
</dbReference>
<evidence type="ECO:0000256" key="3">
    <source>
        <dbReference type="ARBA" id="ARBA00022679"/>
    </source>
</evidence>
<evidence type="ECO:0000256" key="1">
    <source>
        <dbReference type="ARBA" id="ARBA00001933"/>
    </source>
</evidence>
<protein>
    <submittedName>
        <fullName evidence="5">N-succinyldiaminopimelate aminotransferase</fullName>
        <ecNumber evidence="5">2.6.1.17</ecNumber>
    </submittedName>
</protein>
<proteinExistence type="predicted"/>
<reference evidence="5 6" key="1">
    <citation type="submission" date="2024-06" db="EMBL/GenBank/DDBJ databases">
        <title>Sorghum-associated microbial communities from plants grown in Nebraska, USA.</title>
        <authorList>
            <person name="Schachtman D."/>
        </authorList>
    </citation>
    <scope>NUCLEOTIDE SEQUENCE [LARGE SCALE GENOMIC DNA]</scope>
    <source>
        <strain evidence="5 6">2709</strain>
    </source>
</reference>
<evidence type="ECO:0000313" key="6">
    <source>
        <dbReference type="Proteomes" id="UP001549320"/>
    </source>
</evidence>
<dbReference type="InterPro" id="IPR050881">
    <property type="entry name" value="LL-DAP_aminotransferase"/>
</dbReference>
<feature type="domain" description="Aminotransferase class I/classII large" evidence="4">
    <location>
        <begin position="35"/>
        <end position="395"/>
    </location>
</feature>